<organism evidence="2 3">
    <name type="scientific">Fibrella aquatilis</name>
    <dbReference type="NCBI Taxonomy" id="2817059"/>
    <lineage>
        <taxon>Bacteria</taxon>
        <taxon>Pseudomonadati</taxon>
        <taxon>Bacteroidota</taxon>
        <taxon>Cytophagia</taxon>
        <taxon>Cytophagales</taxon>
        <taxon>Spirosomataceae</taxon>
        <taxon>Fibrella</taxon>
    </lineage>
</organism>
<keyword evidence="3" id="KW-1185">Reference proteome</keyword>
<dbReference type="EMBL" id="JAFMYU010000029">
    <property type="protein sequence ID" value="MBO0934245.1"/>
    <property type="molecule type" value="Genomic_DNA"/>
</dbReference>
<proteinExistence type="predicted"/>
<evidence type="ECO:0000256" key="1">
    <source>
        <dbReference type="SAM" id="Coils"/>
    </source>
</evidence>
<reference evidence="2 3" key="1">
    <citation type="submission" date="2021-03" db="EMBL/GenBank/DDBJ databases">
        <title>Fibrella sp. HMF5036 genome sequencing and assembly.</title>
        <authorList>
            <person name="Kang H."/>
            <person name="Kim H."/>
            <person name="Bae S."/>
            <person name="Joh K."/>
        </authorList>
    </citation>
    <scope>NUCLEOTIDE SEQUENCE [LARGE SCALE GENOMIC DNA]</scope>
    <source>
        <strain evidence="2 3">HMF5036</strain>
    </source>
</reference>
<dbReference type="Proteomes" id="UP000664795">
    <property type="component" value="Unassembled WGS sequence"/>
</dbReference>
<evidence type="ECO:0000313" key="2">
    <source>
        <dbReference type="EMBL" id="MBO0934245.1"/>
    </source>
</evidence>
<sequence length="111" mass="12724">MASESQIFVLLDHLEHKVYDLSTLADEQQQRIRQLEGDVARLQELNREQERQLKQPKKGGEAMVVVPKSKEFVNLVSSSLPDAVAREAVKHQLDEYIRDLDRCITHLSSLS</sequence>
<evidence type="ECO:0000313" key="3">
    <source>
        <dbReference type="Proteomes" id="UP000664795"/>
    </source>
</evidence>
<keyword evidence="1" id="KW-0175">Coiled coil</keyword>
<name>A0A939GCD9_9BACT</name>
<dbReference type="RefSeq" id="WP_207338211.1">
    <property type="nucleotide sequence ID" value="NZ_JAFMYU010000029.1"/>
</dbReference>
<feature type="coiled-coil region" evidence="1">
    <location>
        <begin position="25"/>
        <end position="52"/>
    </location>
</feature>
<comment type="caution">
    <text evidence="2">The sequence shown here is derived from an EMBL/GenBank/DDBJ whole genome shotgun (WGS) entry which is preliminary data.</text>
</comment>
<gene>
    <name evidence="2" type="ORF">J2I48_24775</name>
</gene>
<dbReference type="AlphaFoldDB" id="A0A939GCD9"/>
<protein>
    <submittedName>
        <fullName evidence="2">Uncharacterized protein</fullName>
    </submittedName>
</protein>
<accession>A0A939GCD9</accession>